<sequence length="330" mass="34597">MNRVNRRNAIATTLTAIGASQLVINSVFAQANKVTRVVIGFPPGGGVDVAVRPLVQIMADAYPGGLIIEAKPGASTRVAADFVKASPPDGTTMFVTPDFSFTLVPFTFKTVNFDPLKDFIAVATMVKSPLVLCVGPSVPDSVKTVADFLAWCKANPKQAAYASSGSGAGPHFTGVMMANASGVPLLHVPYKGGLAALNDVMGGQIACVFSTIGECLPRIGTSRLRALAITGTKRNKFLPQVPTMIELGYPDVVSEPWIGFFVPANTPKAIVNRINAQVNEALRSPSVIETYAKQGAEPLLSTPEAAAALFAADYARWGAIVKASGFTAEE</sequence>
<dbReference type="Gene3D" id="3.40.190.150">
    <property type="entry name" value="Bordetella uptake gene, domain 1"/>
    <property type="match status" value="1"/>
</dbReference>
<dbReference type="PIRSF" id="PIRSF017082">
    <property type="entry name" value="YflP"/>
    <property type="match status" value="1"/>
</dbReference>
<evidence type="ECO:0000313" key="1">
    <source>
        <dbReference type="EMBL" id="CAB4334680.1"/>
    </source>
</evidence>
<name>A0A6J5Z320_9ZZZZ</name>
<dbReference type="PANTHER" id="PTHR42928:SF5">
    <property type="entry name" value="BLR1237 PROTEIN"/>
    <property type="match status" value="1"/>
</dbReference>
<dbReference type="EMBL" id="CAESAJ010000034">
    <property type="protein sequence ID" value="CAB4334680.1"/>
    <property type="molecule type" value="Genomic_DNA"/>
</dbReference>
<dbReference type="AlphaFoldDB" id="A0A6J5Z320"/>
<dbReference type="Gene3D" id="3.40.190.10">
    <property type="entry name" value="Periplasmic binding protein-like II"/>
    <property type="match status" value="1"/>
</dbReference>
<protein>
    <submittedName>
        <fullName evidence="1">Unannotated protein</fullName>
    </submittedName>
</protein>
<proteinExistence type="predicted"/>
<dbReference type="Pfam" id="PF03401">
    <property type="entry name" value="TctC"/>
    <property type="match status" value="1"/>
</dbReference>
<gene>
    <name evidence="1" type="ORF">UFOPK3770_00473</name>
</gene>
<dbReference type="InterPro" id="IPR042100">
    <property type="entry name" value="Bug_dom1"/>
</dbReference>
<dbReference type="SUPFAM" id="SSF53850">
    <property type="entry name" value="Periplasmic binding protein-like II"/>
    <property type="match status" value="1"/>
</dbReference>
<dbReference type="PANTHER" id="PTHR42928">
    <property type="entry name" value="TRICARBOXYLATE-BINDING PROTEIN"/>
    <property type="match status" value="1"/>
</dbReference>
<accession>A0A6J5Z320</accession>
<organism evidence="1">
    <name type="scientific">freshwater metagenome</name>
    <dbReference type="NCBI Taxonomy" id="449393"/>
    <lineage>
        <taxon>unclassified sequences</taxon>
        <taxon>metagenomes</taxon>
        <taxon>ecological metagenomes</taxon>
    </lineage>
</organism>
<reference evidence="1" key="1">
    <citation type="submission" date="2020-05" db="EMBL/GenBank/DDBJ databases">
        <authorList>
            <person name="Chiriac C."/>
            <person name="Salcher M."/>
            <person name="Ghai R."/>
            <person name="Kavagutti S V."/>
        </authorList>
    </citation>
    <scope>NUCLEOTIDE SEQUENCE</scope>
</reference>
<dbReference type="InterPro" id="IPR005064">
    <property type="entry name" value="BUG"/>
</dbReference>